<dbReference type="EnsemblPlants" id="AVESA.00010b.r2.1AG0033840.1">
    <property type="protein sequence ID" value="AVESA.00010b.r2.1AG0033840.1.CDS.1"/>
    <property type="gene ID" value="AVESA.00010b.r2.1AG0033840"/>
</dbReference>
<name>A0ACD5TDA3_AVESA</name>
<sequence length="296" mass="33603">MWPPEYAASGKQAPVVVDVWADNEEEELAHISRGLLVDFPIAVVATYQDLPARPLRDAGHLAFHDNVYHVVHSPRHTLEHHCRVLQDRIRGVRFFQLVLALLDRDGAVALGRVWRFHVGAPLPADDRLLLELGVEPPARRRVHRDHIGTALKGCNAIHNTAVTWVTCDGADDVCHLMSCFDDPEIVRQVSSRMNFVRNSRSFFPQLYDLRFLAEWRTLAGEEPPLAAAARAGAPAALLHGFLALMKEPTFAEQMEGYNGILFGIGHLDTPDVVNRHKMSREERQRRYRMEFCRKRC</sequence>
<reference evidence="1" key="1">
    <citation type="submission" date="2021-05" db="EMBL/GenBank/DDBJ databases">
        <authorList>
            <person name="Scholz U."/>
            <person name="Mascher M."/>
            <person name="Fiebig A."/>
        </authorList>
    </citation>
    <scope>NUCLEOTIDE SEQUENCE [LARGE SCALE GENOMIC DNA]</scope>
</reference>
<proteinExistence type="predicted"/>
<reference evidence="1" key="2">
    <citation type="submission" date="2025-09" db="UniProtKB">
        <authorList>
            <consortium name="EnsemblPlants"/>
        </authorList>
    </citation>
    <scope>IDENTIFICATION</scope>
</reference>
<accession>A0ACD5TDA3</accession>
<protein>
    <submittedName>
        <fullName evidence="1">Uncharacterized protein</fullName>
    </submittedName>
</protein>
<evidence type="ECO:0000313" key="1">
    <source>
        <dbReference type="EnsemblPlants" id="AVESA.00010b.r2.1AG0033840.1.CDS.1"/>
    </source>
</evidence>
<organism evidence="1 2">
    <name type="scientific">Avena sativa</name>
    <name type="common">Oat</name>
    <dbReference type="NCBI Taxonomy" id="4498"/>
    <lineage>
        <taxon>Eukaryota</taxon>
        <taxon>Viridiplantae</taxon>
        <taxon>Streptophyta</taxon>
        <taxon>Embryophyta</taxon>
        <taxon>Tracheophyta</taxon>
        <taxon>Spermatophyta</taxon>
        <taxon>Magnoliopsida</taxon>
        <taxon>Liliopsida</taxon>
        <taxon>Poales</taxon>
        <taxon>Poaceae</taxon>
        <taxon>BOP clade</taxon>
        <taxon>Pooideae</taxon>
        <taxon>Poodae</taxon>
        <taxon>Poeae</taxon>
        <taxon>Poeae Chloroplast Group 1 (Aveneae type)</taxon>
        <taxon>Aveninae</taxon>
        <taxon>Avena</taxon>
    </lineage>
</organism>
<evidence type="ECO:0000313" key="2">
    <source>
        <dbReference type="Proteomes" id="UP001732700"/>
    </source>
</evidence>
<dbReference type="Proteomes" id="UP001732700">
    <property type="component" value="Chromosome 1A"/>
</dbReference>
<keyword evidence="2" id="KW-1185">Reference proteome</keyword>